<dbReference type="InterPro" id="IPR000030">
    <property type="entry name" value="PPE_dom"/>
</dbReference>
<feature type="domain" description="PPE" evidence="2">
    <location>
        <begin position="6"/>
        <end position="167"/>
    </location>
</feature>
<dbReference type="InterPro" id="IPR038332">
    <property type="entry name" value="PPE_sf"/>
</dbReference>
<dbReference type="InterPro" id="IPR022171">
    <property type="entry name" value="PPE_C"/>
</dbReference>
<dbReference type="Pfam" id="PF12484">
    <property type="entry name" value="PPE-SVP"/>
    <property type="match status" value="1"/>
</dbReference>
<dbReference type="EMBL" id="JAYJJR010000007">
    <property type="protein sequence ID" value="MEB3021852.1"/>
    <property type="molecule type" value="Genomic_DNA"/>
</dbReference>
<evidence type="ECO:0000256" key="1">
    <source>
        <dbReference type="ARBA" id="ARBA00010652"/>
    </source>
</evidence>
<proteinExistence type="inferred from homology"/>
<dbReference type="Pfam" id="PF00823">
    <property type="entry name" value="PPE"/>
    <property type="match status" value="1"/>
</dbReference>
<dbReference type="PANTHER" id="PTHR46766:SF1">
    <property type="entry name" value="GLUTAMINE-RICH PROTEIN 2"/>
    <property type="match status" value="1"/>
</dbReference>
<feature type="domain" description="PPE family C-terminal" evidence="3">
    <location>
        <begin position="304"/>
        <end position="374"/>
    </location>
</feature>
<name>A0ABU5XJ96_9MYCO</name>
<dbReference type="Proteomes" id="UP001299596">
    <property type="component" value="Unassembled WGS sequence"/>
</dbReference>
<dbReference type="SUPFAM" id="SSF140459">
    <property type="entry name" value="PE/PPE dimer-like"/>
    <property type="match status" value="1"/>
</dbReference>
<keyword evidence="5" id="KW-1185">Reference proteome</keyword>
<evidence type="ECO:0000259" key="2">
    <source>
        <dbReference type="Pfam" id="PF00823"/>
    </source>
</evidence>
<evidence type="ECO:0000259" key="3">
    <source>
        <dbReference type="Pfam" id="PF12484"/>
    </source>
</evidence>
<dbReference type="PANTHER" id="PTHR46766">
    <property type="entry name" value="GLUTAMINE-RICH PROTEIN 2"/>
    <property type="match status" value="1"/>
</dbReference>
<comment type="similarity">
    <text evidence="1">Belongs to the mycobacterial PPE family.</text>
</comment>
<comment type="caution">
    <text evidence="4">The sequence shown here is derived from an EMBL/GenBank/DDBJ whole genome shotgun (WGS) entry which is preliminary data.</text>
</comment>
<dbReference type="Gene3D" id="1.20.1260.20">
    <property type="entry name" value="PPE superfamily"/>
    <property type="match status" value="1"/>
</dbReference>
<reference evidence="4 5" key="1">
    <citation type="submission" date="2023-12" db="EMBL/GenBank/DDBJ databases">
        <title>Description of new species of Mycobacterium terrae complex isolated from sewage at the Sao Paulo Zoological Park Foundation in Brazil.</title>
        <authorList>
            <person name="Romagnoli C.L."/>
            <person name="Conceicao E.C."/>
            <person name="Machado E."/>
            <person name="Barreto L.B.P.F."/>
            <person name="Sharma A."/>
            <person name="Silva N.M."/>
            <person name="Marques L.E."/>
            <person name="Juliana M.A."/>
            <person name="Lourenco M.C.S."/>
            <person name="Digiampietri L.A."/>
            <person name="Suffys P.N."/>
            <person name="Viana-Niero C."/>
        </authorList>
    </citation>
    <scope>NUCLEOTIDE SEQUENCE [LARGE SCALE GENOMIC DNA]</scope>
    <source>
        <strain evidence="4 5">MYC098</strain>
    </source>
</reference>
<accession>A0ABU5XJ96</accession>
<dbReference type="RefSeq" id="WP_225403740.1">
    <property type="nucleotide sequence ID" value="NZ_JAYJJR010000007.1"/>
</dbReference>
<evidence type="ECO:0000313" key="5">
    <source>
        <dbReference type="Proteomes" id="UP001299596"/>
    </source>
</evidence>
<evidence type="ECO:0000313" key="4">
    <source>
        <dbReference type="EMBL" id="MEB3021852.1"/>
    </source>
</evidence>
<sequence length="454" mass="44700">MVFGSFAAQPPELISGQMYSGPGADPLIAAAAAWSGLATELHSTASSYAAVLAGLSGGWQGPAAAAMATAATPYVTWLSTTAAQAEQTAAQATAAASAYESAFAGIVPPPAIAANRSQLASLVASNIFGQNSTEIAAVEAEYLRMWSQDVAAMLGYAGASASAANLTTFTEAPQTTNGDAGSAESTTAAAGTTPHDVLQQILDQINSLANGYTSGWQNALDTVLGGPEMRTLFETDLSAVSGIAGQSGWVNATHASTNMGMTHFRAGYKAPVTAIPKSALGGGLSGSGLGLGGGLGGGLRTAGASAGGAVRVGALSVPPNWASATSAIQLAATSLPDTALAASPAAGALPGALAPAALGSAAGGALGAPGARTRTVAPSARVVSTNLNDRQAPVPLDQVIAQLQQTPDVVQHWNVDQAGLDELVAKLSLKPGIHAVHVLEDEESALAGANSALA</sequence>
<protein>
    <submittedName>
        <fullName evidence="4">PPE family protein</fullName>
    </submittedName>
</protein>
<gene>
    <name evidence="4" type="ORF">K6T79_12400</name>
</gene>
<organism evidence="4 5">
    <name type="scientific">[Mycobacterium] crassicus</name>
    <dbReference type="NCBI Taxonomy" id="2872309"/>
    <lineage>
        <taxon>Bacteria</taxon>
        <taxon>Bacillati</taxon>
        <taxon>Actinomycetota</taxon>
        <taxon>Actinomycetes</taxon>
        <taxon>Mycobacteriales</taxon>
        <taxon>Mycobacteriaceae</taxon>
        <taxon>Mycolicibacter</taxon>
    </lineage>
</organism>